<accession>A0A2N1PP46</accession>
<evidence type="ECO:0000256" key="6">
    <source>
        <dbReference type="SAM" id="Phobius"/>
    </source>
</evidence>
<dbReference type="Proteomes" id="UP000233256">
    <property type="component" value="Unassembled WGS sequence"/>
</dbReference>
<dbReference type="PANTHER" id="PTHR30250:SF30">
    <property type="entry name" value="LIPID III FLIPPASE"/>
    <property type="match status" value="1"/>
</dbReference>
<evidence type="ECO:0000313" key="8">
    <source>
        <dbReference type="Proteomes" id="UP000233256"/>
    </source>
</evidence>
<protein>
    <recommendedName>
        <fullName evidence="9">O-antigen translocase</fullName>
    </recommendedName>
</protein>
<feature type="transmembrane region" description="Helical" evidence="6">
    <location>
        <begin position="118"/>
        <end position="138"/>
    </location>
</feature>
<feature type="transmembrane region" description="Helical" evidence="6">
    <location>
        <begin position="361"/>
        <end position="381"/>
    </location>
</feature>
<keyword evidence="4 6" id="KW-1133">Transmembrane helix</keyword>
<evidence type="ECO:0008006" key="9">
    <source>
        <dbReference type="Google" id="ProtNLM"/>
    </source>
</evidence>
<dbReference type="InterPro" id="IPR050833">
    <property type="entry name" value="Poly_Biosynth_Transport"/>
</dbReference>
<feature type="transmembrane region" description="Helical" evidence="6">
    <location>
        <begin position="292"/>
        <end position="313"/>
    </location>
</feature>
<dbReference type="GO" id="GO:0009246">
    <property type="term" value="P:enterobacterial common antigen biosynthetic process"/>
    <property type="evidence" value="ECO:0007669"/>
    <property type="project" value="InterPro"/>
</dbReference>
<feature type="transmembrane region" description="Helical" evidence="6">
    <location>
        <begin position="35"/>
        <end position="58"/>
    </location>
</feature>
<dbReference type="CDD" id="cd13125">
    <property type="entry name" value="MATE_like_10"/>
    <property type="match status" value="1"/>
</dbReference>
<keyword evidence="5 6" id="KW-0472">Membrane</keyword>
<dbReference type="GO" id="GO:0005886">
    <property type="term" value="C:plasma membrane"/>
    <property type="evidence" value="ECO:0007669"/>
    <property type="project" value="UniProtKB-SubCell"/>
</dbReference>
<comment type="caution">
    <text evidence="7">The sequence shown here is derived from an EMBL/GenBank/DDBJ whole genome shotgun (WGS) entry which is preliminary data.</text>
</comment>
<keyword evidence="3 6" id="KW-0812">Transmembrane</keyword>
<feature type="transmembrane region" description="Helical" evidence="6">
    <location>
        <begin position="215"/>
        <end position="237"/>
    </location>
</feature>
<dbReference type="InterPro" id="IPR044550">
    <property type="entry name" value="WzxE"/>
</dbReference>
<name>A0A2N1PP46_9BACT</name>
<feature type="transmembrane region" description="Helical" evidence="6">
    <location>
        <begin position="175"/>
        <end position="194"/>
    </location>
</feature>
<feature type="transmembrane region" description="Helical" evidence="6">
    <location>
        <begin position="387"/>
        <end position="408"/>
    </location>
</feature>
<dbReference type="Pfam" id="PF01943">
    <property type="entry name" value="Polysacc_synt"/>
    <property type="match status" value="1"/>
</dbReference>
<dbReference type="InterPro" id="IPR002797">
    <property type="entry name" value="Polysacc_synth"/>
</dbReference>
<evidence type="ECO:0000313" key="7">
    <source>
        <dbReference type="EMBL" id="PKK90111.1"/>
    </source>
</evidence>
<reference evidence="7 8" key="1">
    <citation type="journal article" date="2017" name="ISME J.">
        <title>Potential for microbial H2 and metal transformations associated with novel bacteria and archaea in deep terrestrial subsurface sediments.</title>
        <authorList>
            <person name="Hernsdorf A.W."/>
            <person name="Amano Y."/>
            <person name="Miyakawa K."/>
            <person name="Ise K."/>
            <person name="Suzuki Y."/>
            <person name="Anantharaman K."/>
            <person name="Probst A."/>
            <person name="Burstein D."/>
            <person name="Thomas B.C."/>
            <person name="Banfield J.F."/>
        </authorList>
    </citation>
    <scope>NUCLEOTIDE SEQUENCE [LARGE SCALE GENOMIC DNA]</scope>
    <source>
        <strain evidence="7">HGW-Wallbacteria-1</strain>
    </source>
</reference>
<feature type="transmembrane region" description="Helical" evidence="6">
    <location>
        <begin position="333"/>
        <end position="354"/>
    </location>
</feature>
<evidence type="ECO:0000256" key="2">
    <source>
        <dbReference type="ARBA" id="ARBA00022475"/>
    </source>
</evidence>
<keyword evidence="2" id="KW-1003">Cell membrane</keyword>
<evidence type="ECO:0000256" key="4">
    <source>
        <dbReference type="ARBA" id="ARBA00022989"/>
    </source>
</evidence>
<gene>
    <name evidence="7" type="ORF">CVV64_11380</name>
</gene>
<feature type="transmembrane region" description="Helical" evidence="6">
    <location>
        <begin position="150"/>
        <end position="169"/>
    </location>
</feature>
<comment type="subcellular location">
    <subcellularLocation>
        <location evidence="1">Cell membrane</location>
        <topology evidence="1">Multi-pass membrane protein</topology>
    </subcellularLocation>
</comment>
<dbReference type="EMBL" id="PGXC01000008">
    <property type="protein sequence ID" value="PKK90111.1"/>
    <property type="molecule type" value="Genomic_DNA"/>
</dbReference>
<proteinExistence type="predicted"/>
<evidence type="ECO:0000256" key="3">
    <source>
        <dbReference type="ARBA" id="ARBA00022692"/>
    </source>
</evidence>
<dbReference type="AlphaFoldDB" id="A0A2N1PP46"/>
<evidence type="ECO:0000256" key="5">
    <source>
        <dbReference type="ARBA" id="ARBA00023136"/>
    </source>
</evidence>
<organism evidence="7 8">
    <name type="scientific">Candidatus Wallbacteria bacterium HGW-Wallbacteria-1</name>
    <dbReference type="NCBI Taxonomy" id="2013854"/>
    <lineage>
        <taxon>Bacteria</taxon>
        <taxon>Candidatus Walliibacteriota</taxon>
    </lineage>
</organism>
<dbReference type="PANTHER" id="PTHR30250">
    <property type="entry name" value="PST FAMILY PREDICTED COLANIC ACID TRANSPORTER"/>
    <property type="match status" value="1"/>
</dbReference>
<feature type="transmembrane region" description="Helical" evidence="6">
    <location>
        <begin position="262"/>
        <end position="280"/>
    </location>
</feature>
<feature type="transmembrane region" description="Helical" evidence="6">
    <location>
        <begin position="79"/>
        <end position="98"/>
    </location>
</feature>
<evidence type="ECO:0000256" key="1">
    <source>
        <dbReference type="ARBA" id="ARBA00004651"/>
    </source>
</evidence>
<sequence length="423" mass="47267">MKLFTTSVFVGLASVFQMIAGLTNQKILATYLGPAGLGMVGQFVDFFSIGLLFSRAAIDSGVLKYTATYEDQKEDQERLIGTSICIVAILSIISTIGVNAYSDFFSLHIFRNSGMSRVISISSMCFFFPAMSCVLLNVLAGKGAKTKFLIANYISSVLVLTVSVFTVFFGLKGAIFAYPTFQSVVAVFVFYIYLKAYGFPGWGLLRSFSIEKAVFLLKYGLMHASTMVILPLTMMYVRNLIGTHVSLESVGYWQGIWKISDMIQITIVMFLNLHLFPVLSREKNSDLFSKKLIETLTAVIVMVGCGCILIYILRDYIINFLLSDKFLDMRQLFPYQLLGDTLKSAAFVLKYIMLAKAMTKLFILTETIYFSSLAVAAHFLIPKFGIIGASYSYLAVNALYFMTLFFIYRRILFSDQGDKTSKG</sequence>